<dbReference type="Pfam" id="PF02515">
    <property type="entry name" value="CoA_transf_3"/>
    <property type="match status" value="1"/>
</dbReference>
<reference evidence="1 2" key="1">
    <citation type="journal article" date="2019" name="Emerg. Microbes Infect.">
        <title>Comprehensive subspecies identification of 175 nontuberculous mycobacteria species based on 7547 genomic profiles.</title>
        <authorList>
            <person name="Matsumoto Y."/>
            <person name="Kinjo T."/>
            <person name="Motooka D."/>
            <person name="Nabeya D."/>
            <person name="Jung N."/>
            <person name="Uechi K."/>
            <person name="Horii T."/>
            <person name="Iida T."/>
            <person name="Fujita J."/>
            <person name="Nakamura S."/>
        </authorList>
    </citation>
    <scope>NUCLEOTIDE SEQUENCE [LARGE SCALE GENOMIC DNA]</scope>
    <source>
        <strain evidence="1 2">JCM 6399</strain>
    </source>
</reference>
<dbReference type="AlphaFoldDB" id="A0A9W4B3R4"/>
<keyword evidence="1" id="KW-0808">Transferase</keyword>
<sequence length="411" mass="43965">MSGLKPLDGVRILEVARFTFVPSAGAILADWGADVIKVEHPVAGDAQRGLVRVLGSAASVPGSSFAPIMEAPNRGKRSIGLALDHAEGRPLLEELIRRSDVFLTNYLPPTRTKLGIDVEDVRSVNPDIIFVAGSGFGADGPDRDTGGYDVTAFWARGGSADGVMPADADRPAFMPAGAYGDNIGGLSIAGGVAAAMYRRLATGEPSVLDVSLLAVGAWATQFSVNMAMLFGGPLPKLDRRTQAPGNPLTGGYRTRDGRYIQLSMLQPTRYWAEFCGLMGLDAYADDPRFTTLEAMLENCDTAYEVVRDAIARLTYADCKQRLSRGTGQWAPVQDAWDLANDESLTANGRIAEVVDAEGNPQRLVASPVKFDDNPETLTRAPQFAEHTDEVVRELGVDDNRLIELKIAGAIA</sequence>
<dbReference type="GO" id="GO:0016740">
    <property type="term" value="F:transferase activity"/>
    <property type="evidence" value="ECO:0007669"/>
    <property type="project" value="UniProtKB-KW"/>
</dbReference>
<dbReference type="KEGG" id="mgau:MGALJ_30440"/>
<protein>
    <submittedName>
        <fullName evidence="1">CoA transferase</fullName>
    </submittedName>
</protein>
<proteinExistence type="predicted"/>
<dbReference type="InterPro" id="IPR050509">
    <property type="entry name" value="CoA-transferase_III"/>
</dbReference>
<keyword evidence="2" id="KW-1185">Reference proteome</keyword>
<dbReference type="InterPro" id="IPR003673">
    <property type="entry name" value="CoA-Trfase_fam_III"/>
</dbReference>
<evidence type="ECO:0000313" key="1">
    <source>
        <dbReference type="EMBL" id="BBY93375.1"/>
    </source>
</evidence>
<dbReference type="Proteomes" id="UP000465785">
    <property type="component" value="Chromosome"/>
</dbReference>
<dbReference type="EMBL" id="AP022601">
    <property type="protein sequence ID" value="BBY93375.1"/>
    <property type="molecule type" value="Genomic_DNA"/>
</dbReference>
<dbReference type="Gene3D" id="3.30.1540.10">
    <property type="entry name" value="formyl-coa transferase, domain 3"/>
    <property type="match status" value="1"/>
</dbReference>
<gene>
    <name evidence="1" type="ORF">MGALJ_30440</name>
</gene>
<dbReference type="InterPro" id="IPR044855">
    <property type="entry name" value="CoA-Trfase_III_dom3_sf"/>
</dbReference>
<dbReference type="InterPro" id="IPR023606">
    <property type="entry name" value="CoA-Trfase_III_dom_1_sf"/>
</dbReference>
<organism evidence="1 2">
    <name type="scientific">Mycobacterium gallinarum</name>
    <dbReference type="NCBI Taxonomy" id="39689"/>
    <lineage>
        <taxon>Bacteria</taxon>
        <taxon>Bacillati</taxon>
        <taxon>Actinomycetota</taxon>
        <taxon>Actinomycetes</taxon>
        <taxon>Mycobacteriales</taxon>
        <taxon>Mycobacteriaceae</taxon>
        <taxon>Mycobacterium</taxon>
    </lineage>
</organism>
<evidence type="ECO:0000313" key="2">
    <source>
        <dbReference type="Proteomes" id="UP000465785"/>
    </source>
</evidence>
<name>A0A9W4B3R4_9MYCO</name>
<dbReference type="PANTHER" id="PTHR48228">
    <property type="entry name" value="SUCCINYL-COA--D-CITRAMALATE COA-TRANSFERASE"/>
    <property type="match status" value="1"/>
</dbReference>
<dbReference type="Gene3D" id="3.40.50.10540">
    <property type="entry name" value="Crotonobetainyl-coa:carnitine coa-transferase, domain 1"/>
    <property type="match status" value="1"/>
</dbReference>
<accession>A0A9W4B3R4</accession>
<dbReference type="SUPFAM" id="SSF89796">
    <property type="entry name" value="CoA-transferase family III (CaiB/BaiF)"/>
    <property type="match status" value="1"/>
</dbReference>
<dbReference type="PANTHER" id="PTHR48228:SF2">
    <property type="entry name" value="E-CINNAMOYL-COA:R-PHENYLLACTATE COA TRANSFERASE LARGE SUBUNIT"/>
    <property type="match status" value="1"/>
</dbReference>